<evidence type="ECO:0000313" key="9">
    <source>
        <dbReference type="EMBL" id="CEI80600.1"/>
    </source>
</evidence>
<dbReference type="AlphaFoldDB" id="A0A0A1M5M0"/>
<dbReference type="InterPro" id="IPR004872">
    <property type="entry name" value="Lipoprotein_NlpA"/>
</dbReference>
<dbReference type="Gene3D" id="3.40.190.10">
    <property type="entry name" value="Periplasmic binding protein-like II"/>
    <property type="match status" value="2"/>
</dbReference>
<evidence type="ECO:0000313" key="10">
    <source>
        <dbReference type="Proteomes" id="UP000040453"/>
    </source>
</evidence>
<keyword evidence="3" id="KW-0472">Membrane</keyword>
<gene>
    <name evidence="9" type="primary">metQ_1</name>
    <name evidence="9" type="ORF">BN997_00405</name>
</gene>
<dbReference type="Pfam" id="PF03180">
    <property type="entry name" value="Lipoprotein_9"/>
    <property type="match status" value="1"/>
</dbReference>
<keyword evidence="2 8" id="KW-0732">Signal</keyword>
<keyword evidence="10" id="KW-1185">Reference proteome</keyword>
<accession>A0A0A1M5M0</accession>
<dbReference type="RefSeq" id="WP_042529174.1">
    <property type="nucleotide sequence ID" value="NZ_CAXOIH010000004.1"/>
</dbReference>
<dbReference type="GO" id="GO:0016020">
    <property type="term" value="C:membrane"/>
    <property type="evidence" value="ECO:0007669"/>
    <property type="project" value="UniProtKB-SubCell"/>
</dbReference>
<dbReference type="EMBL" id="CDGG01000001">
    <property type="protein sequence ID" value="CEI80600.1"/>
    <property type="molecule type" value="Genomic_DNA"/>
</dbReference>
<dbReference type="STRING" id="545501.BN997_00405"/>
<protein>
    <recommendedName>
        <fullName evidence="6">Lipoprotein</fullName>
    </recommendedName>
</protein>
<evidence type="ECO:0000256" key="5">
    <source>
        <dbReference type="ARBA" id="ARBA00023288"/>
    </source>
</evidence>
<organism evidence="9 10">
    <name type="scientific">Oceanobacillus oncorhynchi</name>
    <dbReference type="NCBI Taxonomy" id="545501"/>
    <lineage>
        <taxon>Bacteria</taxon>
        <taxon>Bacillati</taxon>
        <taxon>Bacillota</taxon>
        <taxon>Bacilli</taxon>
        <taxon>Bacillales</taxon>
        <taxon>Bacillaceae</taxon>
        <taxon>Oceanobacillus</taxon>
    </lineage>
</organism>
<dbReference type="PIRSF" id="PIRSF002854">
    <property type="entry name" value="MetQ"/>
    <property type="match status" value="1"/>
</dbReference>
<keyword evidence="5 6" id="KW-0449">Lipoprotein</keyword>
<proteinExistence type="inferred from homology"/>
<sequence>MKKKYLLLITALLFVFLAACGGDEEESGSDLLEDGVLTVGVTAGPHEEIVEKIAEIAAEDDLEIKTVVFSDYVMPNVSLDEGEIDISSFQTEPFMDSMVEERGLDIVKVADTVTFPMGVYSESVDSLEDLPDGATLGLPGDPTNSGRALLLFEQAGLITLEEGLGVNATVNDVIDNPKDLELLELDSAQIPRQLGEVDAAAINSNFAIEAGLSPNDDSLFIEQDSTFVNLIAARTENQDDEVVQQFIDIYHTDEVKEFIEENFDGSVVPGW</sequence>
<evidence type="ECO:0000256" key="1">
    <source>
        <dbReference type="ARBA" id="ARBA00004635"/>
    </source>
</evidence>
<dbReference type="PROSITE" id="PS51257">
    <property type="entry name" value="PROKAR_LIPOPROTEIN"/>
    <property type="match status" value="1"/>
</dbReference>
<dbReference type="CDD" id="cd13526">
    <property type="entry name" value="PBP2_lipoprotein_MetQ_like"/>
    <property type="match status" value="1"/>
</dbReference>
<evidence type="ECO:0000256" key="2">
    <source>
        <dbReference type="ARBA" id="ARBA00022729"/>
    </source>
</evidence>
<dbReference type="SUPFAM" id="SSF53850">
    <property type="entry name" value="Periplasmic binding protein-like II"/>
    <property type="match status" value="1"/>
</dbReference>
<dbReference type="PANTHER" id="PTHR30429:SF1">
    <property type="entry name" value="D-METHIONINE-BINDING LIPOPROTEIN METQ-RELATED"/>
    <property type="match status" value="1"/>
</dbReference>
<evidence type="ECO:0000256" key="4">
    <source>
        <dbReference type="ARBA" id="ARBA00023139"/>
    </source>
</evidence>
<dbReference type="Proteomes" id="UP000040453">
    <property type="component" value="Unassembled WGS sequence"/>
</dbReference>
<comment type="similarity">
    <text evidence="6">Belongs to the nlpA lipoprotein family.</text>
</comment>
<evidence type="ECO:0000256" key="8">
    <source>
        <dbReference type="SAM" id="SignalP"/>
    </source>
</evidence>
<evidence type="ECO:0000256" key="3">
    <source>
        <dbReference type="ARBA" id="ARBA00023136"/>
    </source>
</evidence>
<reference evidence="9 10" key="1">
    <citation type="submission" date="2014-11" db="EMBL/GenBank/DDBJ databases">
        <authorList>
            <person name="Urmite Genomes Urmite Genomes"/>
        </authorList>
    </citation>
    <scope>NUCLEOTIDE SEQUENCE [LARGE SCALE GENOMIC DNA]</scope>
    <source>
        <strain evidence="9 10">Oc5</strain>
    </source>
</reference>
<name>A0A0A1M5M0_9BACI</name>
<feature type="lipid moiety-binding region" description="S-diacylglycerol cysteine" evidence="7">
    <location>
        <position position="20"/>
    </location>
</feature>
<evidence type="ECO:0000256" key="7">
    <source>
        <dbReference type="PIRSR" id="PIRSR002854-1"/>
    </source>
</evidence>
<keyword evidence="4" id="KW-0564">Palmitate</keyword>
<feature type="chain" id="PRO_5038726707" description="Lipoprotein" evidence="8">
    <location>
        <begin position="22"/>
        <end position="271"/>
    </location>
</feature>
<dbReference type="PANTHER" id="PTHR30429">
    <property type="entry name" value="D-METHIONINE-BINDING LIPOPROTEIN METQ"/>
    <property type="match status" value="1"/>
</dbReference>
<evidence type="ECO:0000256" key="6">
    <source>
        <dbReference type="PIRNR" id="PIRNR002854"/>
    </source>
</evidence>
<comment type="subcellular location">
    <subcellularLocation>
        <location evidence="1">Membrane</location>
        <topology evidence="1">Lipid-anchor</topology>
    </subcellularLocation>
</comment>
<feature type="signal peptide" evidence="8">
    <location>
        <begin position="1"/>
        <end position="21"/>
    </location>
</feature>
<dbReference type="OrthoDB" id="9812878at2"/>